<gene>
    <name evidence="2" type="ORF">SAMN04488548_136357</name>
</gene>
<dbReference type="InterPro" id="IPR039374">
    <property type="entry name" value="SIP_fam"/>
</dbReference>
<dbReference type="InterPro" id="IPR017938">
    <property type="entry name" value="Riboflavin_synthase-like_b-brl"/>
</dbReference>
<dbReference type="SUPFAM" id="SSF63380">
    <property type="entry name" value="Riboflavin synthase domain-like"/>
    <property type="match status" value="1"/>
</dbReference>
<dbReference type="GO" id="GO:0016491">
    <property type="term" value="F:oxidoreductase activity"/>
    <property type="evidence" value="ECO:0007669"/>
    <property type="project" value="InterPro"/>
</dbReference>
<dbReference type="AlphaFoldDB" id="A0A1H2LI87"/>
<name>A0A1H2LI87_9ACTN</name>
<dbReference type="Gene3D" id="3.40.50.80">
    <property type="entry name" value="Nucleotide-binding domain of ferredoxin-NADP reductase (FNR) module"/>
    <property type="match status" value="1"/>
</dbReference>
<protein>
    <submittedName>
        <fullName evidence="2">NADPH-dependent ferric siderophore reductase, contains FAD-binding and SIP domains</fullName>
    </submittedName>
</protein>
<dbReference type="OrthoDB" id="9814826at2"/>
<dbReference type="RefSeq" id="WP_074853691.1">
    <property type="nucleotide sequence ID" value="NZ_FNLM01000036.1"/>
</dbReference>
<reference evidence="2 3" key="1">
    <citation type="submission" date="2016-10" db="EMBL/GenBank/DDBJ databases">
        <authorList>
            <person name="de Groot N.N."/>
        </authorList>
    </citation>
    <scope>NUCLEOTIDE SEQUENCE [LARGE SCALE GENOMIC DNA]</scope>
    <source>
        <strain evidence="2 3">DSM 44215</strain>
    </source>
</reference>
<dbReference type="InterPro" id="IPR017927">
    <property type="entry name" value="FAD-bd_FR_type"/>
</dbReference>
<proteinExistence type="predicted"/>
<accession>A0A1H2LI87</accession>
<dbReference type="Gene3D" id="2.40.30.10">
    <property type="entry name" value="Translation factors"/>
    <property type="match status" value="1"/>
</dbReference>
<evidence type="ECO:0000313" key="3">
    <source>
        <dbReference type="Proteomes" id="UP000183180"/>
    </source>
</evidence>
<dbReference type="PANTHER" id="PTHR30157:SF0">
    <property type="entry name" value="NADPH-DEPENDENT FERRIC-CHELATE REDUCTASE"/>
    <property type="match status" value="1"/>
</dbReference>
<dbReference type="CDD" id="cd06193">
    <property type="entry name" value="siderophore_interacting"/>
    <property type="match status" value="1"/>
</dbReference>
<dbReference type="STRING" id="158898.SAMN04488548_136357"/>
<dbReference type="PROSITE" id="PS51384">
    <property type="entry name" value="FAD_FR"/>
    <property type="match status" value="1"/>
</dbReference>
<sequence>MGYSRARVRGVEDLTPNLRRLTFDVDDLPGLGLPGVADEAVGIYFPFESQRSTPDMECRDGTWAYYDADPAPDGRNYSIRTADPAAGTVVVDFVIHAAGPATTWAQRTEPGHEVVMTHARSWFTPPDGTDRLVLAADLAGLPALARIIEELPSADGVTVVAEVPAPTDLAYLPDREVETVTLIGGNGRTPSRLAETVASLDLPAARDTAAYCWFAGEASESRAVRKHLRSELRWSRDSCDVIGYWRQDSERWTRRYSERGAELFAVYRQALADGKTEKEASEEFDEALERVGL</sequence>
<dbReference type="InterPro" id="IPR013113">
    <property type="entry name" value="SIP_FAD-bd"/>
</dbReference>
<dbReference type="Proteomes" id="UP000183180">
    <property type="component" value="Unassembled WGS sequence"/>
</dbReference>
<dbReference type="Pfam" id="PF08021">
    <property type="entry name" value="FAD_binding_9"/>
    <property type="match status" value="1"/>
</dbReference>
<evidence type="ECO:0000313" key="2">
    <source>
        <dbReference type="EMBL" id="SDU80338.1"/>
    </source>
</evidence>
<dbReference type="EMBL" id="FNLM01000036">
    <property type="protein sequence ID" value="SDU80338.1"/>
    <property type="molecule type" value="Genomic_DNA"/>
</dbReference>
<feature type="domain" description="FAD-binding FR-type" evidence="1">
    <location>
        <begin position="1"/>
        <end position="126"/>
    </location>
</feature>
<dbReference type="InterPro" id="IPR039261">
    <property type="entry name" value="FNR_nucleotide-bd"/>
</dbReference>
<evidence type="ECO:0000259" key="1">
    <source>
        <dbReference type="PROSITE" id="PS51384"/>
    </source>
</evidence>
<dbReference type="InterPro" id="IPR007037">
    <property type="entry name" value="SIP_rossman_dom"/>
</dbReference>
<dbReference type="PANTHER" id="PTHR30157">
    <property type="entry name" value="FERRIC REDUCTASE, NADPH-DEPENDENT"/>
    <property type="match status" value="1"/>
</dbReference>
<dbReference type="Pfam" id="PF04954">
    <property type="entry name" value="SIP"/>
    <property type="match status" value="1"/>
</dbReference>
<organism evidence="2 3">
    <name type="scientific">Gordonia westfalica</name>
    <dbReference type="NCBI Taxonomy" id="158898"/>
    <lineage>
        <taxon>Bacteria</taxon>
        <taxon>Bacillati</taxon>
        <taxon>Actinomycetota</taxon>
        <taxon>Actinomycetes</taxon>
        <taxon>Mycobacteriales</taxon>
        <taxon>Gordoniaceae</taxon>
        <taxon>Gordonia</taxon>
    </lineage>
</organism>